<dbReference type="PANTHER" id="PTHR40438:SF1">
    <property type="entry name" value="PYRUVOYL-DEPENDENT ARGININE DECARBOXYLASE"/>
    <property type="match status" value="1"/>
</dbReference>
<dbReference type="InterPro" id="IPR016104">
    <property type="entry name" value="Pyr-dep_his/arg-deCO2ase"/>
</dbReference>
<keyword evidence="6 9" id="KW-0456">Lyase</keyword>
<dbReference type="RefSeq" id="WP_089024578.1">
    <property type="nucleotide sequence ID" value="NZ_NIQC01000048.1"/>
</dbReference>
<dbReference type="InterPro" id="IPR002724">
    <property type="entry name" value="Pyruvoyl-dep_arg_deCO2ase"/>
</dbReference>
<comment type="catalytic activity">
    <reaction evidence="8">
        <text>L-arginine + H(+) = agmatine + CO2</text>
        <dbReference type="Rhea" id="RHEA:17641"/>
        <dbReference type="ChEBI" id="CHEBI:15378"/>
        <dbReference type="ChEBI" id="CHEBI:16526"/>
        <dbReference type="ChEBI" id="CHEBI:32682"/>
        <dbReference type="ChEBI" id="CHEBI:58145"/>
        <dbReference type="EC" id="4.1.1.19"/>
    </reaction>
</comment>
<sequence>MFTPQKKRFCLVADSGEGDNLSSAFDKALLNAKVGNYNLIKITSIIPPKAIQTNKITLPVGSTLTIAYDSFTSKKQGEVISSVVAIGIPKNKKNQGIIVKTSGFQEKDTLVEQLKKELVESFNNRSLELEQILTKGIEHTVINCGSVFSGVALF</sequence>
<evidence type="ECO:0000256" key="4">
    <source>
        <dbReference type="ARBA" id="ARBA00014727"/>
    </source>
</evidence>
<accession>A0A226BUQ5</accession>
<evidence type="ECO:0000256" key="2">
    <source>
        <dbReference type="ARBA" id="ARBA00008611"/>
    </source>
</evidence>
<evidence type="ECO:0000313" key="9">
    <source>
        <dbReference type="EMBL" id="OWZ82705.1"/>
    </source>
</evidence>
<evidence type="ECO:0000256" key="8">
    <source>
        <dbReference type="ARBA" id="ARBA00049309"/>
    </source>
</evidence>
<dbReference type="Pfam" id="PF01862">
    <property type="entry name" value="PvlArgDC"/>
    <property type="match status" value="1"/>
</dbReference>
<name>A0A226BUQ5_9FIRM</name>
<dbReference type="InterPro" id="IPR016105">
    <property type="entry name" value="Pyr-dep_his/arg-deCO2ase_sand"/>
</dbReference>
<protein>
    <recommendedName>
        <fullName evidence="4">Pyruvoyl-dependent arginine decarboxylase AaxB</fullName>
        <ecNumber evidence="3">4.1.1.19</ecNumber>
    </recommendedName>
</protein>
<dbReference type="OrthoDB" id="9783061at2"/>
<evidence type="ECO:0000256" key="5">
    <source>
        <dbReference type="ARBA" id="ARBA00022793"/>
    </source>
</evidence>
<gene>
    <name evidence="9" type="ORF">CDO51_12605</name>
</gene>
<dbReference type="PANTHER" id="PTHR40438">
    <property type="entry name" value="PYRUVOYL-DEPENDENT ARGININE DECARBOXYLASE"/>
    <property type="match status" value="1"/>
</dbReference>
<dbReference type="GO" id="GO:0008792">
    <property type="term" value="F:arginine decarboxylase activity"/>
    <property type="evidence" value="ECO:0007669"/>
    <property type="project" value="UniProtKB-EC"/>
</dbReference>
<dbReference type="SUPFAM" id="SSF56271">
    <property type="entry name" value="Pyruvoyl-dependent histidine and arginine decarboxylases"/>
    <property type="match status" value="1"/>
</dbReference>
<comment type="cofactor">
    <cofactor evidence="1">
        <name>pyruvate</name>
        <dbReference type="ChEBI" id="CHEBI:15361"/>
    </cofactor>
</comment>
<keyword evidence="10" id="KW-1185">Reference proteome</keyword>
<evidence type="ECO:0000256" key="1">
    <source>
        <dbReference type="ARBA" id="ARBA00001928"/>
    </source>
</evidence>
<evidence type="ECO:0000256" key="3">
    <source>
        <dbReference type="ARBA" id="ARBA00012426"/>
    </source>
</evidence>
<proteinExistence type="inferred from homology"/>
<dbReference type="EMBL" id="NIQC01000048">
    <property type="protein sequence ID" value="OWZ82705.1"/>
    <property type="molecule type" value="Genomic_DNA"/>
</dbReference>
<evidence type="ECO:0000313" key="10">
    <source>
        <dbReference type="Proteomes" id="UP000214588"/>
    </source>
</evidence>
<evidence type="ECO:0000256" key="6">
    <source>
        <dbReference type="ARBA" id="ARBA00023239"/>
    </source>
</evidence>
<dbReference type="GO" id="GO:0006527">
    <property type="term" value="P:L-arginine catabolic process"/>
    <property type="evidence" value="ECO:0007669"/>
    <property type="project" value="InterPro"/>
</dbReference>
<dbReference type="AlphaFoldDB" id="A0A226BUQ5"/>
<keyword evidence="7" id="KW-0670">Pyruvate</keyword>
<dbReference type="EC" id="4.1.1.19" evidence="3"/>
<dbReference type="Proteomes" id="UP000214588">
    <property type="component" value="Unassembled WGS sequence"/>
</dbReference>
<evidence type="ECO:0000256" key="7">
    <source>
        <dbReference type="ARBA" id="ARBA00023317"/>
    </source>
</evidence>
<organism evidence="9 10">
    <name type="scientific">Natranaerobius trueperi</name>
    <dbReference type="NCBI Taxonomy" id="759412"/>
    <lineage>
        <taxon>Bacteria</taxon>
        <taxon>Bacillati</taxon>
        <taxon>Bacillota</taxon>
        <taxon>Clostridia</taxon>
        <taxon>Natranaerobiales</taxon>
        <taxon>Natranaerobiaceae</taxon>
        <taxon>Natranaerobius</taxon>
    </lineage>
</organism>
<dbReference type="Gene3D" id="3.30.60.30">
    <property type="match status" value="1"/>
</dbReference>
<comment type="caution">
    <text evidence="9">The sequence shown here is derived from an EMBL/GenBank/DDBJ whole genome shotgun (WGS) entry which is preliminary data.</text>
</comment>
<dbReference type="Gene3D" id="3.50.20.10">
    <property type="entry name" value="Pyruvoyl-Dependent Histidine Decarboxylase, subunit B"/>
    <property type="match status" value="1"/>
</dbReference>
<keyword evidence="5" id="KW-0210">Decarboxylase</keyword>
<comment type="similarity">
    <text evidence="2">Belongs to the pyruvoyl-dependent arginine decarboxylase family.</text>
</comment>
<reference evidence="9 10" key="1">
    <citation type="submission" date="2017-06" db="EMBL/GenBank/DDBJ databases">
        <title>Draft Genome Sequence of Natranaerobius trueperi halophilic, alkalithermophilic bacteria from soda lakes.</title>
        <authorList>
            <person name="Zhao B."/>
        </authorList>
    </citation>
    <scope>NUCLEOTIDE SEQUENCE [LARGE SCALE GENOMIC DNA]</scope>
    <source>
        <strain evidence="9 10">DSM 18760</strain>
    </source>
</reference>